<feature type="transmembrane region" description="Helical" evidence="1">
    <location>
        <begin position="102"/>
        <end position="119"/>
    </location>
</feature>
<comment type="caution">
    <text evidence="3">The sequence shown here is derived from an EMBL/GenBank/DDBJ whole genome shotgun (WGS) entry which is preliminary data.</text>
</comment>
<dbReference type="Pfam" id="PF03779">
    <property type="entry name" value="SPW"/>
    <property type="match status" value="1"/>
</dbReference>
<keyword evidence="4" id="KW-1185">Reference proteome</keyword>
<protein>
    <submittedName>
        <fullName evidence="3">SPW repeat protein</fullName>
    </submittedName>
</protein>
<keyword evidence="1" id="KW-1133">Transmembrane helix</keyword>
<feature type="transmembrane region" description="Helical" evidence="1">
    <location>
        <begin position="45"/>
        <end position="62"/>
    </location>
</feature>
<accession>A0ABT0HU34</accession>
<dbReference type="InterPro" id="IPR005530">
    <property type="entry name" value="SPW"/>
</dbReference>
<gene>
    <name evidence="3" type="ORF">M0L20_25020</name>
</gene>
<evidence type="ECO:0000313" key="3">
    <source>
        <dbReference type="EMBL" id="MCK8495158.1"/>
    </source>
</evidence>
<evidence type="ECO:0000259" key="2">
    <source>
        <dbReference type="Pfam" id="PF03779"/>
    </source>
</evidence>
<proteinExistence type="predicted"/>
<evidence type="ECO:0000313" key="4">
    <source>
        <dbReference type="Proteomes" id="UP001202180"/>
    </source>
</evidence>
<sequence>MFDFPQPPFRTSVVSTKEHAVLDYLVGTVMIGVPWLLGFSHDLRALWPLVTAGGLVLLLAVVTDYEGGLVKQLLMMLHLAFDRLIGSLLGASPWLLGFANRIFLPHLILGLLLLALGLLTERLPANKKTVRTK</sequence>
<organism evidence="3 4">
    <name type="scientific">Spirosoma liriopis</name>
    <dbReference type="NCBI Taxonomy" id="2937440"/>
    <lineage>
        <taxon>Bacteria</taxon>
        <taxon>Pseudomonadati</taxon>
        <taxon>Bacteroidota</taxon>
        <taxon>Cytophagia</taxon>
        <taxon>Cytophagales</taxon>
        <taxon>Cytophagaceae</taxon>
        <taxon>Spirosoma</taxon>
    </lineage>
</organism>
<dbReference type="Proteomes" id="UP001202180">
    <property type="component" value="Unassembled WGS sequence"/>
</dbReference>
<feature type="transmembrane region" description="Helical" evidence="1">
    <location>
        <begin position="21"/>
        <end position="39"/>
    </location>
</feature>
<keyword evidence="1" id="KW-0812">Transmembrane</keyword>
<keyword evidence="1" id="KW-0472">Membrane</keyword>
<dbReference type="EMBL" id="JALPRF010000006">
    <property type="protein sequence ID" value="MCK8495158.1"/>
    <property type="molecule type" value="Genomic_DNA"/>
</dbReference>
<dbReference type="RefSeq" id="WP_248479853.1">
    <property type="nucleotide sequence ID" value="NZ_JALPRF010000006.1"/>
</dbReference>
<feature type="domain" description="SPW repeat-containing integral membrane" evidence="2">
    <location>
        <begin position="19"/>
        <end position="118"/>
    </location>
</feature>
<name>A0ABT0HU34_9BACT</name>
<evidence type="ECO:0000256" key="1">
    <source>
        <dbReference type="SAM" id="Phobius"/>
    </source>
</evidence>
<reference evidence="3 4" key="1">
    <citation type="submission" date="2022-04" db="EMBL/GenBank/DDBJ databases">
        <title>Spirosoma sp. strain RP8 genome sequencing and assembly.</title>
        <authorList>
            <person name="Jung Y."/>
        </authorList>
    </citation>
    <scope>NUCLEOTIDE SEQUENCE [LARGE SCALE GENOMIC DNA]</scope>
    <source>
        <strain evidence="3 4">RP8</strain>
    </source>
</reference>